<evidence type="ECO:0000313" key="2">
    <source>
        <dbReference type="EMBL" id="UOF91559.1"/>
    </source>
</evidence>
<dbReference type="InterPro" id="IPR036209">
    <property type="entry name" value="YwmB-like_sf"/>
</dbReference>
<dbReference type="SUPFAM" id="SSF143842">
    <property type="entry name" value="YwmB-like"/>
    <property type="match status" value="1"/>
</dbReference>
<dbReference type="InterPro" id="IPR014794">
    <property type="entry name" value="DUF1779"/>
</dbReference>
<reference evidence="2" key="1">
    <citation type="submission" date="2021-12" db="EMBL/GenBank/DDBJ databases">
        <title>Alicyclobacillaceae gen. nov., sp. nov., isolated from chalcocite enrichment system.</title>
        <authorList>
            <person name="Jiang Z."/>
        </authorList>
    </citation>
    <scope>NUCLEOTIDE SEQUENCE</scope>
    <source>
        <strain evidence="2">MYW30-H2</strain>
    </source>
</reference>
<dbReference type="RefSeq" id="WP_347438251.1">
    <property type="nucleotide sequence ID" value="NZ_CP089291.1"/>
</dbReference>
<dbReference type="EMBL" id="CP089291">
    <property type="protein sequence ID" value="UOF91559.1"/>
    <property type="molecule type" value="Genomic_DNA"/>
</dbReference>
<evidence type="ECO:0000313" key="3">
    <source>
        <dbReference type="Proteomes" id="UP000830167"/>
    </source>
</evidence>
<feature type="chain" id="PRO_5047193613" evidence="1">
    <location>
        <begin position="29"/>
        <end position="254"/>
    </location>
</feature>
<accession>A0ABY4CMN9</accession>
<keyword evidence="3" id="KW-1185">Reference proteome</keyword>
<name>A0ABY4CMN9_9BACL</name>
<feature type="signal peptide" evidence="1">
    <location>
        <begin position="1"/>
        <end position="28"/>
    </location>
</feature>
<protein>
    <submittedName>
        <fullName evidence="2">YwmB family TATA-box binding protein</fullName>
    </submittedName>
</protein>
<gene>
    <name evidence="2" type="ORF">LSG31_04720</name>
</gene>
<proteinExistence type="predicted"/>
<keyword evidence="1" id="KW-0732">Signal</keyword>
<dbReference type="Gene3D" id="3.30.2030.10">
    <property type="entry name" value="YwmB-like"/>
    <property type="match status" value="1"/>
</dbReference>
<evidence type="ECO:0000256" key="1">
    <source>
        <dbReference type="SAM" id="SignalP"/>
    </source>
</evidence>
<dbReference type="Proteomes" id="UP000830167">
    <property type="component" value="Chromosome"/>
</dbReference>
<dbReference type="Gene3D" id="3.30.360.40">
    <property type="entry name" value="YwmB-like"/>
    <property type="match status" value="1"/>
</dbReference>
<organism evidence="2 3">
    <name type="scientific">Fodinisporobacter ferrooxydans</name>
    <dbReference type="NCBI Taxonomy" id="2901836"/>
    <lineage>
        <taxon>Bacteria</taxon>
        <taxon>Bacillati</taxon>
        <taxon>Bacillota</taxon>
        <taxon>Bacilli</taxon>
        <taxon>Bacillales</taxon>
        <taxon>Alicyclobacillaceae</taxon>
        <taxon>Fodinisporobacter</taxon>
    </lineage>
</organism>
<dbReference type="Pfam" id="PF08680">
    <property type="entry name" value="DUF1779"/>
    <property type="match status" value="1"/>
</dbReference>
<sequence>MKKIGLGILSVCAILFTMSLWQSRSAHSYDQNDDMTRLVSQAFAATGATQSGYNVHDWTVIDQNYHSEADLRTYSQKLNDLIHIENPSTYSSSDGSRNVYQIRGSWGTSTKVSMILTSMKFPGSNPQTTLVIRAESKSGNRTQLSNDIEKIKKTTALTNVRPQISTCIEGFVSDRMNKVETNALISKTFKSVQATEVEGVKSDLVTSISAYSPMSQDYILTNGKKMNLQVAVHYDSYRHRTQVLVGSPIVTIEY</sequence>